<name>A1ZSS3_MICM2</name>
<dbReference type="OrthoDB" id="981525at2"/>
<evidence type="ECO:0000313" key="2">
    <source>
        <dbReference type="Proteomes" id="UP000004095"/>
    </source>
</evidence>
<comment type="caution">
    <text evidence="1">The sequence shown here is derived from an EMBL/GenBank/DDBJ whole genome shotgun (WGS) entry which is preliminary data.</text>
</comment>
<evidence type="ECO:0000313" key="1">
    <source>
        <dbReference type="EMBL" id="EAY26487.1"/>
    </source>
</evidence>
<dbReference type="Proteomes" id="UP000004095">
    <property type="component" value="Unassembled WGS sequence"/>
</dbReference>
<dbReference type="InterPro" id="IPR014955">
    <property type="entry name" value="DUF1826"/>
</dbReference>
<dbReference type="RefSeq" id="WP_002700704.1">
    <property type="nucleotide sequence ID" value="NZ_AAWS01000033.1"/>
</dbReference>
<organism evidence="1 2">
    <name type="scientific">Microscilla marina ATCC 23134</name>
    <dbReference type="NCBI Taxonomy" id="313606"/>
    <lineage>
        <taxon>Bacteria</taxon>
        <taxon>Pseudomonadati</taxon>
        <taxon>Bacteroidota</taxon>
        <taxon>Cytophagia</taxon>
        <taxon>Cytophagales</taxon>
        <taxon>Microscillaceae</taxon>
        <taxon>Microscilla</taxon>
    </lineage>
</organism>
<sequence>MITKNLANDHFLYAKNWDALAEIQAPQRNLAILERTISSELQNFLYLLQKETQVPLIQETLPVHSLKRTLNDYLQQFRVLDIRGYQALIEDIYQLVWRFSQLVQQSHIKLYFAKIETSMCRLFHTDANELRLLCTYWGAGTQWVDNDNISLRFCGASSNAERIKDLSKVLSVKTYDVAILKGALHDHIATNAIMHRSPPLDKNECRLLLRLDTEVNL</sequence>
<accession>A1ZSS3</accession>
<protein>
    <recommendedName>
        <fullName evidence="3">DUF1826 domain-containing protein</fullName>
    </recommendedName>
</protein>
<proteinExistence type="predicted"/>
<evidence type="ECO:0008006" key="3">
    <source>
        <dbReference type="Google" id="ProtNLM"/>
    </source>
</evidence>
<dbReference type="EMBL" id="AAWS01000033">
    <property type="protein sequence ID" value="EAY26487.1"/>
    <property type="molecule type" value="Genomic_DNA"/>
</dbReference>
<reference evidence="1 2" key="1">
    <citation type="submission" date="2007-01" db="EMBL/GenBank/DDBJ databases">
        <authorList>
            <person name="Haygood M."/>
            <person name="Podell S."/>
            <person name="Anderson C."/>
            <person name="Hopkinson B."/>
            <person name="Roe K."/>
            <person name="Barbeau K."/>
            <person name="Gaasterland T."/>
            <person name="Ferriera S."/>
            <person name="Johnson J."/>
            <person name="Kravitz S."/>
            <person name="Beeson K."/>
            <person name="Sutton G."/>
            <person name="Rogers Y.-H."/>
            <person name="Friedman R."/>
            <person name="Frazier M."/>
            <person name="Venter J.C."/>
        </authorList>
    </citation>
    <scope>NUCLEOTIDE SEQUENCE [LARGE SCALE GENOMIC DNA]</scope>
    <source>
        <strain evidence="1 2">ATCC 23134</strain>
    </source>
</reference>
<dbReference type="AlphaFoldDB" id="A1ZSS3"/>
<dbReference type="eggNOG" id="ENOG50301J8">
    <property type="taxonomic scope" value="Bacteria"/>
</dbReference>
<dbReference type="Pfam" id="PF08856">
    <property type="entry name" value="DUF1826"/>
    <property type="match status" value="1"/>
</dbReference>
<gene>
    <name evidence="1" type="ORF">M23134_01657</name>
</gene>
<keyword evidence="2" id="KW-1185">Reference proteome</keyword>